<feature type="domain" description="6-phosphogluconate dehydrogenase NADP-binding" evidence="4">
    <location>
        <begin position="1"/>
        <end position="162"/>
    </location>
</feature>
<dbReference type="InterPro" id="IPR048666">
    <property type="entry name" value="RedAm-like_C"/>
</dbReference>
<feature type="region of interest" description="Disordered" evidence="3">
    <location>
        <begin position="297"/>
        <end position="323"/>
    </location>
</feature>
<sequence>MGRALAGALLAAGHDVTVWNRTPGRDGALLAQGARPAESAAEAVATATTTATATAASAASSAAAAGSPLVLLCVRDQSAARAVLDAAGAALRGRTVVNATSITPEDARANAADARARGFRLLEAAILTPTPTIGRPQGTVLLSGDPEAFTAHEPTLRALGTVRHVGTDPGRAAAFDAALLDLFWTTVHGLVHALALARAEGISGTELTPYAQGLPQLLPPLIEDFARRADERRHPGDHSSLASAEAGLSHVAHTARARGLDTTVLDAALAVTRRAVEAGHGSDGVSGLVELFARQATASSTGPATTGPAAAPSNRRRPAGRPR</sequence>
<keyword evidence="7" id="KW-1185">Reference proteome</keyword>
<evidence type="ECO:0000256" key="2">
    <source>
        <dbReference type="ARBA" id="ARBA00023002"/>
    </source>
</evidence>
<comment type="caution">
    <text evidence="6">The sequence shown here is derived from an EMBL/GenBank/DDBJ whole genome shotgun (WGS) entry which is preliminary data.</text>
</comment>
<dbReference type="SUPFAM" id="SSF48179">
    <property type="entry name" value="6-phosphogluconate dehydrogenase C-terminal domain-like"/>
    <property type="match status" value="1"/>
</dbReference>
<dbReference type="PANTHER" id="PTHR43580">
    <property type="entry name" value="OXIDOREDUCTASE GLYR1-RELATED"/>
    <property type="match status" value="1"/>
</dbReference>
<feature type="compositionally biased region" description="Basic residues" evidence="3">
    <location>
        <begin position="314"/>
        <end position="323"/>
    </location>
</feature>
<organism evidence="6 7">
    <name type="scientific">Kitasatospora aureofaciens</name>
    <name type="common">Streptomyces aureofaciens</name>
    <dbReference type="NCBI Taxonomy" id="1894"/>
    <lineage>
        <taxon>Bacteria</taxon>
        <taxon>Bacillati</taxon>
        <taxon>Actinomycetota</taxon>
        <taxon>Actinomycetes</taxon>
        <taxon>Kitasatosporales</taxon>
        <taxon>Streptomycetaceae</taxon>
        <taxon>Kitasatospora</taxon>
    </lineage>
</organism>
<dbReference type="InterPro" id="IPR006115">
    <property type="entry name" value="6PGDH_NADP-bd"/>
</dbReference>
<evidence type="ECO:0000256" key="3">
    <source>
        <dbReference type="SAM" id="MobiDB-lite"/>
    </source>
</evidence>
<protein>
    <submittedName>
        <fullName evidence="6">Uncharacterized protein</fullName>
    </submittedName>
</protein>
<dbReference type="OrthoDB" id="4029976at2"/>
<dbReference type="InterPro" id="IPR051265">
    <property type="entry name" value="HIBADH-related_NP60_sf"/>
</dbReference>
<dbReference type="GO" id="GO:0050661">
    <property type="term" value="F:NADP binding"/>
    <property type="evidence" value="ECO:0007669"/>
    <property type="project" value="InterPro"/>
</dbReference>
<feature type="compositionally biased region" description="Low complexity" evidence="3">
    <location>
        <begin position="297"/>
        <end position="313"/>
    </location>
</feature>
<dbReference type="Gene3D" id="1.10.1040.10">
    <property type="entry name" value="N-(1-d-carboxylethyl)-l-norvaline Dehydrogenase, domain 2"/>
    <property type="match status" value="1"/>
</dbReference>
<dbReference type="Pfam" id="PF21761">
    <property type="entry name" value="RedAm-like_C"/>
    <property type="match status" value="1"/>
</dbReference>
<dbReference type="AlphaFoldDB" id="A0A1E7MZZ8"/>
<evidence type="ECO:0000256" key="1">
    <source>
        <dbReference type="ARBA" id="ARBA00009080"/>
    </source>
</evidence>
<evidence type="ECO:0000313" key="6">
    <source>
        <dbReference type="EMBL" id="OEV34018.1"/>
    </source>
</evidence>
<accession>A0A1E7MZZ8</accession>
<gene>
    <name evidence="6" type="ORF">HS99_0011245</name>
</gene>
<name>A0A1E7MZZ8_KITAU</name>
<dbReference type="InterPro" id="IPR008927">
    <property type="entry name" value="6-PGluconate_DH-like_C_sf"/>
</dbReference>
<reference evidence="6" key="1">
    <citation type="submission" date="2016-08" db="EMBL/GenBank/DDBJ databases">
        <title>Sequencing, Assembly and Comparative Genomics of S. aureofaciens ATCC 10762.</title>
        <authorList>
            <person name="Gradnigo J.S."/>
            <person name="Johnson N."/>
            <person name="Somerville G.A."/>
        </authorList>
    </citation>
    <scope>NUCLEOTIDE SEQUENCE [LARGE SCALE GENOMIC DNA]</scope>
    <source>
        <strain evidence="6">ATCC 10762</strain>
    </source>
</reference>
<dbReference type="PANTHER" id="PTHR43580:SF2">
    <property type="entry name" value="CYTOKINE-LIKE NUCLEAR FACTOR N-PAC"/>
    <property type="match status" value="1"/>
</dbReference>
<dbReference type="KEGG" id="kau:B6264_02090"/>
<dbReference type="InterPro" id="IPR013328">
    <property type="entry name" value="6PGD_dom2"/>
</dbReference>
<keyword evidence="2" id="KW-0560">Oxidoreductase</keyword>
<dbReference type="SUPFAM" id="SSF51735">
    <property type="entry name" value="NAD(P)-binding Rossmann-fold domains"/>
    <property type="match status" value="1"/>
</dbReference>
<evidence type="ECO:0000259" key="4">
    <source>
        <dbReference type="Pfam" id="PF03446"/>
    </source>
</evidence>
<feature type="domain" description="NADPH-dependent reductive aminase-like C-terminal" evidence="5">
    <location>
        <begin position="168"/>
        <end position="293"/>
    </location>
</feature>
<comment type="similarity">
    <text evidence="1">Belongs to the HIBADH-related family.</text>
</comment>
<evidence type="ECO:0000259" key="5">
    <source>
        <dbReference type="Pfam" id="PF21761"/>
    </source>
</evidence>
<dbReference type="Proteomes" id="UP000037395">
    <property type="component" value="Unassembled WGS sequence"/>
</dbReference>
<dbReference type="PIRSF" id="PIRSF000103">
    <property type="entry name" value="HIBADH"/>
    <property type="match status" value="1"/>
</dbReference>
<dbReference type="Pfam" id="PF03446">
    <property type="entry name" value="NAD_binding_2"/>
    <property type="match status" value="1"/>
</dbReference>
<dbReference type="InterPro" id="IPR015815">
    <property type="entry name" value="HIBADH-related"/>
</dbReference>
<dbReference type="EMBL" id="JPRF03000054">
    <property type="protein sequence ID" value="OEV34018.1"/>
    <property type="molecule type" value="Genomic_DNA"/>
</dbReference>
<dbReference type="InterPro" id="IPR036291">
    <property type="entry name" value="NAD(P)-bd_dom_sf"/>
</dbReference>
<proteinExistence type="inferred from homology"/>
<dbReference type="GO" id="GO:0016491">
    <property type="term" value="F:oxidoreductase activity"/>
    <property type="evidence" value="ECO:0007669"/>
    <property type="project" value="UniProtKB-KW"/>
</dbReference>
<evidence type="ECO:0000313" key="7">
    <source>
        <dbReference type="Proteomes" id="UP000037395"/>
    </source>
</evidence>
<dbReference type="Gene3D" id="3.40.50.720">
    <property type="entry name" value="NAD(P)-binding Rossmann-like Domain"/>
    <property type="match status" value="1"/>
</dbReference>